<feature type="transmembrane region" description="Helical" evidence="12">
    <location>
        <begin position="520"/>
        <end position="540"/>
    </location>
</feature>
<dbReference type="PANTHER" id="PTHR48043">
    <property type="entry name" value="EG:EG0003.4 PROTEIN-RELATED"/>
    <property type="match status" value="1"/>
</dbReference>
<feature type="transmembrane region" description="Helical" evidence="12">
    <location>
        <begin position="458"/>
        <end position="477"/>
    </location>
</feature>
<keyword evidence="14" id="KW-1185">Reference proteome</keyword>
<feature type="region of interest" description="Disordered" evidence="11">
    <location>
        <begin position="668"/>
        <end position="733"/>
    </location>
</feature>
<dbReference type="Pfam" id="PF00188">
    <property type="entry name" value="CAP"/>
    <property type="match status" value="1"/>
</dbReference>
<dbReference type="InterPro" id="IPR035940">
    <property type="entry name" value="CAP_sf"/>
</dbReference>
<protein>
    <recommendedName>
        <fullName evidence="3">glucuronosyltransferase</fullName>
        <ecNumber evidence="3">2.4.1.17</ecNumber>
    </recommendedName>
</protein>
<evidence type="ECO:0000256" key="5">
    <source>
        <dbReference type="ARBA" id="ARBA00022679"/>
    </source>
</evidence>
<evidence type="ECO:0000256" key="8">
    <source>
        <dbReference type="ARBA" id="ARBA00022989"/>
    </source>
</evidence>
<proteinExistence type="inferred from homology"/>
<dbReference type="InterPro" id="IPR014044">
    <property type="entry name" value="CAP_dom"/>
</dbReference>
<dbReference type="Proteomes" id="UP000035681">
    <property type="component" value="Unplaced"/>
</dbReference>
<evidence type="ECO:0000256" key="11">
    <source>
        <dbReference type="SAM" id="MobiDB-lite"/>
    </source>
</evidence>
<dbReference type="InterPro" id="IPR002213">
    <property type="entry name" value="UDP_glucos_trans"/>
</dbReference>
<reference evidence="15" key="1">
    <citation type="submission" date="2024-02" db="UniProtKB">
        <authorList>
            <consortium name="WormBaseParasite"/>
        </authorList>
    </citation>
    <scope>IDENTIFICATION</scope>
</reference>
<evidence type="ECO:0000259" key="13">
    <source>
        <dbReference type="SMART" id="SM00198"/>
    </source>
</evidence>
<evidence type="ECO:0000256" key="4">
    <source>
        <dbReference type="ARBA" id="ARBA00022676"/>
    </source>
</evidence>
<keyword evidence="9 12" id="KW-0472">Membrane</keyword>
<dbReference type="GO" id="GO:0016020">
    <property type="term" value="C:membrane"/>
    <property type="evidence" value="ECO:0007669"/>
    <property type="project" value="UniProtKB-SubCell"/>
</dbReference>
<evidence type="ECO:0000256" key="7">
    <source>
        <dbReference type="ARBA" id="ARBA00022729"/>
    </source>
</evidence>
<dbReference type="SUPFAM" id="SSF53756">
    <property type="entry name" value="UDP-Glycosyltransferase/glycogen phosphorylase"/>
    <property type="match status" value="1"/>
</dbReference>
<dbReference type="InterPro" id="IPR050271">
    <property type="entry name" value="UDP-glycosyltransferase"/>
</dbReference>
<evidence type="ECO:0000313" key="14">
    <source>
        <dbReference type="Proteomes" id="UP000035681"/>
    </source>
</evidence>
<keyword evidence="8 12" id="KW-1133">Transmembrane helix</keyword>
<sequence length="878" mass="99239">MGHSHINFMSQMTKLLINAGHDVTVLSSNIDDTLKDPYYLPGKIYYTEPSPISVNITKSQMVVKDMWKSTKDVSGQNKVFNNFILGLRSQGLSLIENKELEKFVKLQKFDAAIAEGMYTYMFGLFKLWNIETTIVATSTALLDSFYPMFGIPFPTSYVPSVVVGYSDRMTYKERAINLLTFLYLFHLSDFNSKFATLEDVFDEKYGVGFYDSKKILTNASFVLINSNPLLDIPTPKSPKMIEISGIGIPKPKPLSKEFDEILNRRNKTIFISFGSVAKSMYMEQKMKDEILKTIKSFPDITFIWKYETPEDGHGKGIDNLVLSKWVPQNDLLNDDRLTLFITHGGMGSTTEVAFSNVPALAVPVFGDQMRNAKLLERLERGLAIEKEILLNSNKLREKIIEMLSNKKYKINSIKTAEMLRNRPISSEELLIKHVEFACKFGQLPRLDLASKDMGVIEYYNIDIIVPFIVVCITILFLKKIDIFLHCSEINTVEFVMMSTVMSVAVLGINIKDISDNVTDSKMNFCCYLLFFFNLILYTNLVKSRLRHIKVTHKNGVKTYVVNRQQFGTLKDAYKYSKIKSNTLKKARPLKRLVKKPIKSPGLRLRKKPMKKITKLLISRKNNKNAREKTFGGIEPVVKTPKSLVTVSPIIKPSSKLIKKITNESISTKTSENITATTTSTIKPTATTSTSTESPTTTASTTTSTKSPTTTTTTATTSTSTESPTTTTTTTTTTVTEDVDAQRLAKLYNSINNLRKKYNVPSLIIDRTFQEAAKTCVLKFEKDKKQWESKNEKIGLNFGSNAWNPDDAVDYWESTKKNYNYDNPVCNPNNREFVSMVWKSATDIGCGLGPGPNYRICCIFFPIGNFSDQKTLKDNVLKP</sequence>
<dbReference type="AlphaFoldDB" id="A0AAF5DN25"/>
<keyword evidence="7" id="KW-0732">Signal</keyword>
<evidence type="ECO:0000256" key="10">
    <source>
        <dbReference type="ARBA" id="ARBA00047475"/>
    </source>
</evidence>
<evidence type="ECO:0000256" key="1">
    <source>
        <dbReference type="ARBA" id="ARBA00004167"/>
    </source>
</evidence>
<evidence type="ECO:0000256" key="9">
    <source>
        <dbReference type="ARBA" id="ARBA00023136"/>
    </source>
</evidence>
<accession>A0AAF5DN25</accession>
<dbReference type="Pfam" id="PF00201">
    <property type="entry name" value="UDPGT"/>
    <property type="match status" value="1"/>
</dbReference>
<comment type="catalytic activity">
    <reaction evidence="10">
        <text>glucuronate acceptor + UDP-alpha-D-glucuronate = acceptor beta-D-glucuronoside + UDP + H(+)</text>
        <dbReference type="Rhea" id="RHEA:21032"/>
        <dbReference type="ChEBI" id="CHEBI:15378"/>
        <dbReference type="ChEBI" id="CHEBI:58052"/>
        <dbReference type="ChEBI" id="CHEBI:58223"/>
        <dbReference type="ChEBI" id="CHEBI:132367"/>
        <dbReference type="ChEBI" id="CHEBI:132368"/>
        <dbReference type="EC" id="2.4.1.17"/>
    </reaction>
</comment>
<evidence type="ECO:0000256" key="2">
    <source>
        <dbReference type="ARBA" id="ARBA00009995"/>
    </source>
</evidence>
<evidence type="ECO:0000256" key="12">
    <source>
        <dbReference type="SAM" id="Phobius"/>
    </source>
</evidence>
<feature type="domain" description="SCP" evidence="13">
    <location>
        <begin position="741"/>
        <end position="867"/>
    </location>
</feature>
<comment type="similarity">
    <text evidence="2">Belongs to the UDP-glycosyltransferase family.</text>
</comment>
<dbReference type="SUPFAM" id="SSF55797">
    <property type="entry name" value="PR-1-like"/>
    <property type="match status" value="1"/>
</dbReference>
<keyword evidence="5" id="KW-0808">Transferase</keyword>
<name>A0AAF5DN25_STRER</name>
<keyword evidence="4" id="KW-0328">Glycosyltransferase</keyword>
<dbReference type="SMART" id="SM00198">
    <property type="entry name" value="SCP"/>
    <property type="match status" value="1"/>
</dbReference>
<organism evidence="14 15">
    <name type="scientific">Strongyloides stercoralis</name>
    <name type="common">Threadworm</name>
    <dbReference type="NCBI Taxonomy" id="6248"/>
    <lineage>
        <taxon>Eukaryota</taxon>
        <taxon>Metazoa</taxon>
        <taxon>Ecdysozoa</taxon>
        <taxon>Nematoda</taxon>
        <taxon>Chromadorea</taxon>
        <taxon>Rhabditida</taxon>
        <taxon>Tylenchina</taxon>
        <taxon>Panagrolaimomorpha</taxon>
        <taxon>Strongyloidoidea</taxon>
        <taxon>Strongyloididae</taxon>
        <taxon>Strongyloides</taxon>
    </lineage>
</organism>
<dbReference type="EC" id="2.4.1.17" evidence="3"/>
<dbReference type="Gene3D" id="3.40.50.2000">
    <property type="entry name" value="Glycogen Phosphorylase B"/>
    <property type="match status" value="1"/>
</dbReference>
<dbReference type="CDD" id="cd03784">
    <property type="entry name" value="GT1_Gtf-like"/>
    <property type="match status" value="1"/>
</dbReference>
<comment type="subcellular location">
    <subcellularLocation>
        <location evidence="1">Membrane</location>
        <topology evidence="1">Single-pass membrane protein</topology>
    </subcellularLocation>
</comment>
<keyword evidence="6 12" id="KW-0812">Transmembrane</keyword>
<dbReference type="GO" id="GO:0015020">
    <property type="term" value="F:glucuronosyltransferase activity"/>
    <property type="evidence" value="ECO:0007669"/>
    <property type="project" value="UniProtKB-EC"/>
</dbReference>
<dbReference type="PANTHER" id="PTHR48043:SF23">
    <property type="entry name" value="UDP-GLUCURONOSYLTRANSFERASE"/>
    <property type="match status" value="1"/>
</dbReference>
<evidence type="ECO:0000313" key="15">
    <source>
        <dbReference type="WBParaSite" id="TCONS_00014592.p1"/>
    </source>
</evidence>
<evidence type="ECO:0000256" key="3">
    <source>
        <dbReference type="ARBA" id="ARBA00012544"/>
    </source>
</evidence>
<dbReference type="WBParaSite" id="TCONS_00014592.p1">
    <property type="protein sequence ID" value="TCONS_00014592.p1"/>
    <property type="gene ID" value="XLOC_009810"/>
</dbReference>
<evidence type="ECO:0000256" key="6">
    <source>
        <dbReference type="ARBA" id="ARBA00022692"/>
    </source>
</evidence>
<dbReference type="Gene3D" id="3.40.33.10">
    <property type="entry name" value="CAP"/>
    <property type="match status" value="1"/>
</dbReference>
<dbReference type="FunFam" id="3.40.50.2000:FF:000038">
    <property type="entry name" value="UDP-GlucuronosylTransferase"/>
    <property type="match status" value="1"/>
</dbReference>